<proteinExistence type="predicted"/>
<keyword evidence="2" id="KW-1185">Reference proteome</keyword>
<dbReference type="EMBL" id="BGPR01054363">
    <property type="protein sequence ID" value="GBO31141.1"/>
    <property type="molecule type" value="Genomic_DNA"/>
</dbReference>
<dbReference type="Proteomes" id="UP000499080">
    <property type="component" value="Unassembled WGS sequence"/>
</dbReference>
<accession>A0A4Y2W2P6</accession>
<dbReference type="AlphaFoldDB" id="A0A4Y2W2P6"/>
<evidence type="ECO:0000313" key="2">
    <source>
        <dbReference type="Proteomes" id="UP000499080"/>
    </source>
</evidence>
<evidence type="ECO:0000313" key="1">
    <source>
        <dbReference type="EMBL" id="GBO31141.1"/>
    </source>
</evidence>
<name>A0A4Y2W2P6_ARAVE</name>
<comment type="caution">
    <text evidence="1">The sequence shown here is derived from an EMBL/GenBank/DDBJ whole genome shotgun (WGS) entry which is preliminary data.</text>
</comment>
<sequence length="25" mass="2788">MGLIHGKFVGVQKSSRWCGVQAWRG</sequence>
<reference evidence="1 2" key="1">
    <citation type="journal article" date="2019" name="Sci. Rep.">
        <title>Orb-weaving spider Araneus ventricosus genome elucidates the spidroin gene catalogue.</title>
        <authorList>
            <person name="Kono N."/>
            <person name="Nakamura H."/>
            <person name="Ohtoshi R."/>
            <person name="Moran D.A.P."/>
            <person name="Shinohara A."/>
            <person name="Yoshida Y."/>
            <person name="Fujiwara M."/>
            <person name="Mori M."/>
            <person name="Tomita M."/>
            <person name="Arakawa K."/>
        </authorList>
    </citation>
    <scope>NUCLEOTIDE SEQUENCE [LARGE SCALE GENOMIC DNA]</scope>
</reference>
<feature type="non-terminal residue" evidence="1">
    <location>
        <position position="25"/>
    </location>
</feature>
<protein>
    <submittedName>
        <fullName evidence="1">Uncharacterized protein</fullName>
    </submittedName>
</protein>
<gene>
    <name evidence="1" type="ORF">AVEN_207558_1</name>
</gene>
<organism evidence="1 2">
    <name type="scientific">Araneus ventricosus</name>
    <name type="common">Orbweaver spider</name>
    <name type="synonym">Epeira ventricosa</name>
    <dbReference type="NCBI Taxonomy" id="182803"/>
    <lineage>
        <taxon>Eukaryota</taxon>
        <taxon>Metazoa</taxon>
        <taxon>Ecdysozoa</taxon>
        <taxon>Arthropoda</taxon>
        <taxon>Chelicerata</taxon>
        <taxon>Arachnida</taxon>
        <taxon>Araneae</taxon>
        <taxon>Araneomorphae</taxon>
        <taxon>Entelegynae</taxon>
        <taxon>Araneoidea</taxon>
        <taxon>Araneidae</taxon>
        <taxon>Araneus</taxon>
    </lineage>
</organism>